<dbReference type="AlphaFoldDB" id="A0A3B0RQP6"/>
<proteinExistence type="predicted"/>
<protein>
    <recommendedName>
        <fullName evidence="3">Histidine kinase domain-containing protein</fullName>
    </recommendedName>
</protein>
<dbReference type="EMBL" id="UOEI01000118">
    <property type="protein sequence ID" value="VAV94169.1"/>
    <property type="molecule type" value="Genomic_DNA"/>
</dbReference>
<keyword evidence="1" id="KW-0472">Membrane</keyword>
<feature type="transmembrane region" description="Helical" evidence="1">
    <location>
        <begin position="39"/>
        <end position="58"/>
    </location>
</feature>
<reference evidence="2" key="1">
    <citation type="submission" date="2018-06" db="EMBL/GenBank/DDBJ databases">
        <authorList>
            <person name="Zhirakovskaya E."/>
        </authorList>
    </citation>
    <scope>NUCLEOTIDE SEQUENCE</scope>
</reference>
<keyword evidence="1" id="KW-1133">Transmembrane helix</keyword>
<accession>A0A3B0RQP6</accession>
<dbReference type="PROSITE" id="PS51257">
    <property type="entry name" value="PROKAR_LIPOPROTEIN"/>
    <property type="match status" value="1"/>
</dbReference>
<evidence type="ECO:0008006" key="3">
    <source>
        <dbReference type="Google" id="ProtNLM"/>
    </source>
</evidence>
<gene>
    <name evidence="2" type="ORF">MNBD_ACTINO01-2498</name>
</gene>
<evidence type="ECO:0000313" key="2">
    <source>
        <dbReference type="EMBL" id="VAV94169.1"/>
    </source>
</evidence>
<organism evidence="2">
    <name type="scientific">hydrothermal vent metagenome</name>
    <dbReference type="NCBI Taxonomy" id="652676"/>
    <lineage>
        <taxon>unclassified sequences</taxon>
        <taxon>metagenomes</taxon>
        <taxon>ecological metagenomes</taxon>
    </lineage>
</organism>
<keyword evidence="1" id="KW-0812">Transmembrane</keyword>
<evidence type="ECO:0000256" key="1">
    <source>
        <dbReference type="SAM" id="Phobius"/>
    </source>
</evidence>
<name>A0A3B0RQP6_9ZZZZ</name>
<sequence>MAEIRSTPQQLIALAVSGCLLFLVGAAIAATSHSTRVELIIATVALAILGAYALIASLRRAAAARHSASLQSEVDRLRIGDAALRSRMSLTLRDPLATIVGFADKMADDPEMSHDQQHDLLITIRDNAHEVERVLATLAPIDTSRDISGHVPGVVLLDEEVHAVASAIHTDALFESDLTRARAWADSAHVRQLLRTLIRAAQQSGCARITLRTEQRGGRATLTISGRDKLLSVEGIAALTGNTQASDAESSVYMSLKSAHALAAEMDGSIGYVEAFGVSHIVLTLPSPPDDLGLQTPRQLTTDGSEMPFGTVTGLRPQQPMSVRFG</sequence>